<gene>
    <name evidence="1" type="ORF">OUZ56_018413</name>
</gene>
<organism evidence="1 2">
    <name type="scientific">Daphnia magna</name>
    <dbReference type="NCBI Taxonomy" id="35525"/>
    <lineage>
        <taxon>Eukaryota</taxon>
        <taxon>Metazoa</taxon>
        <taxon>Ecdysozoa</taxon>
        <taxon>Arthropoda</taxon>
        <taxon>Crustacea</taxon>
        <taxon>Branchiopoda</taxon>
        <taxon>Diplostraca</taxon>
        <taxon>Cladocera</taxon>
        <taxon>Anomopoda</taxon>
        <taxon>Daphniidae</taxon>
        <taxon>Daphnia</taxon>
    </lineage>
</organism>
<evidence type="ECO:0000313" key="2">
    <source>
        <dbReference type="Proteomes" id="UP001234178"/>
    </source>
</evidence>
<dbReference type="Proteomes" id="UP001234178">
    <property type="component" value="Unassembled WGS sequence"/>
</dbReference>
<accession>A0ABQ9Z8S9</accession>
<reference evidence="1 2" key="1">
    <citation type="journal article" date="2023" name="Nucleic Acids Res.">
        <title>The hologenome of Daphnia magna reveals possible DNA methylation and microbiome-mediated evolution of the host genome.</title>
        <authorList>
            <person name="Chaturvedi A."/>
            <person name="Li X."/>
            <person name="Dhandapani V."/>
            <person name="Marshall H."/>
            <person name="Kissane S."/>
            <person name="Cuenca-Cambronero M."/>
            <person name="Asole G."/>
            <person name="Calvet F."/>
            <person name="Ruiz-Romero M."/>
            <person name="Marangio P."/>
            <person name="Guigo R."/>
            <person name="Rago D."/>
            <person name="Mirbahai L."/>
            <person name="Eastwood N."/>
            <person name="Colbourne J.K."/>
            <person name="Zhou J."/>
            <person name="Mallon E."/>
            <person name="Orsini L."/>
        </authorList>
    </citation>
    <scope>NUCLEOTIDE SEQUENCE [LARGE SCALE GENOMIC DNA]</scope>
    <source>
        <strain evidence="1">LRV0_1</strain>
    </source>
</reference>
<protein>
    <submittedName>
        <fullName evidence="1">Uncharacterized protein</fullName>
    </submittedName>
</protein>
<proteinExistence type="predicted"/>
<name>A0ABQ9Z8S9_9CRUS</name>
<sequence>MVRMLNNAFDVMNGRCRSESINKSNWPAKKKILEETLDAIEMTETISAELKLIPFMLLIAY</sequence>
<dbReference type="EMBL" id="JAOYFB010000003">
    <property type="protein sequence ID" value="KAK4009297.1"/>
    <property type="molecule type" value="Genomic_DNA"/>
</dbReference>
<evidence type="ECO:0000313" key="1">
    <source>
        <dbReference type="EMBL" id="KAK4009297.1"/>
    </source>
</evidence>
<comment type="caution">
    <text evidence="1">The sequence shown here is derived from an EMBL/GenBank/DDBJ whole genome shotgun (WGS) entry which is preliminary data.</text>
</comment>
<keyword evidence="2" id="KW-1185">Reference proteome</keyword>